<dbReference type="PANTHER" id="PTHR13132:SF29">
    <property type="entry name" value="ALPHA-(1,6)-FUCOSYLTRANSFERASE"/>
    <property type="match status" value="1"/>
</dbReference>
<evidence type="ECO:0000313" key="7">
    <source>
        <dbReference type="WBParaSite" id="TREG1_33750.4"/>
    </source>
</evidence>
<feature type="region of interest" description="Important for donor substrate binding" evidence="3">
    <location>
        <begin position="349"/>
        <end position="350"/>
    </location>
</feature>
<keyword evidence="1 3" id="KW-0328">Glycosyltransferase</keyword>
<dbReference type="GO" id="GO:0006487">
    <property type="term" value="P:protein N-linked glycosylation"/>
    <property type="evidence" value="ECO:0007669"/>
    <property type="project" value="TreeGrafter"/>
</dbReference>
<feature type="coiled-coil region" evidence="4">
    <location>
        <begin position="104"/>
        <end position="131"/>
    </location>
</feature>
<dbReference type="Pfam" id="PF19745">
    <property type="entry name" value="FUT8_N_cat"/>
    <property type="match status" value="2"/>
</dbReference>
<dbReference type="GO" id="GO:0046921">
    <property type="term" value="F:alpha-(1-&gt;6)-fucosyltransferase activity"/>
    <property type="evidence" value="ECO:0007669"/>
    <property type="project" value="TreeGrafter"/>
</dbReference>
<dbReference type="Proteomes" id="UP000050795">
    <property type="component" value="Unassembled WGS sequence"/>
</dbReference>
<evidence type="ECO:0000256" key="2">
    <source>
        <dbReference type="ARBA" id="ARBA00022679"/>
    </source>
</evidence>
<keyword evidence="4" id="KW-0175">Coiled coil</keyword>
<dbReference type="WBParaSite" id="TREG1_33750.4">
    <property type="protein sequence ID" value="TREG1_33750.4"/>
    <property type="gene ID" value="TREG1_33750"/>
</dbReference>
<dbReference type="PANTHER" id="PTHR13132">
    <property type="entry name" value="ALPHA- 1,6 -FUCOSYLTRANSFERASE"/>
    <property type="match status" value="1"/>
</dbReference>
<name>A0AA85JIY6_TRIRE</name>
<keyword evidence="6" id="KW-1185">Reference proteome</keyword>
<evidence type="ECO:0000313" key="6">
    <source>
        <dbReference type="Proteomes" id="UP000050795"/>
    </source>
</evidence>
<accession>A0AA85JIY6</accession>
<dbReference type="PROSITE" id="PS51659">
    <property type="entry name" value="GT23"/>
    <property type="match status" value="1"/>
</dbReference>
<evidence type="ECO:0000256" key="3">
    <source>
        <dbReference type="PROSITE-ProRule" id="PRU00992"/>
    </source>
</evidence>
<proteinExistence type="inferred from homology"/>
<keyword evidence="2 3" id="KW-0808">Transferase</keyword>
<dbReference type="InterPro" id="IPR045573">
    <property type="entry name" value="Fut8_N_cat"/>
</dbReference>
<dbReference type="InterPro" id="IPR027350">
    <property type="entry name" value="GT23_dom"/>
</dbReference>
<dbReference type="Gene3D" id="3.40.50.11350">
    <property type="match status" value="1"/>
</dbReference>
<reference evidence="7" key="2">
    <citation type="submission" date="2023-11" db="UniProtKB">
        <authorList>
            <consortium name="WormBaseParasite"/>
        </authorList>
    </citation>
    <scope>IDENTIFICATION</scope>
</reference>
<dbReference type="CDD" id="cd11300">
    <property type="entry name" value="Fut8_like"/>
    <property type="match status" value="1"/>
</dbReference>
<evidence type="ECO:0000259" key="5">
    <source>
        <dbReference type="PROSITE" id="PS51659"/>
    </source>
</evidence>
<sequence>MNLLVCCKVTSKHELMILLILWLPLLPLLHLYTQRYFNRSVSTEINGCRRALLKNSIDSKEKTEWINQSIFSLRKLAVPAYFDADSFPFGYSHEILRRRAIHYVHEMNYTLNSLQKQLADLQKLNETIVDNATIFSLGNDLSKFQQHVTDILFNVERVLNQLGQVDGFSEERNSKLNEISQIVQKRIRQLQNPADCTKAKFMTFNFTNLCGFGCSIHQLSYCLQLSLMTGRVLVVNKHETGDIFREWLQQNILPISDNCSYRDITFESNSLECPYLLYGPANNNHWIPNILPSDLAIKLFHYHEAPYVWFAGQLAAFILRPKPHLAELIKETVKEFKSKHHLVVGVHVRRTDKLKEEAAFHDLTEYMKHVESYFDSMNYTSQSKHLDKFNYTNEVSNSIHHFSENKRSVYLTTDETSVFEEISKLYPHYIVYGSPNRSQSAAMNSRQSIFSMTNAFVDIIALSQTDILVCTLSSNVCRLAYELMQTRHEELGDATQLVRSLDYMHHSEDYSMIKFDVIIPDVKTNLHYNDEVYLYRNYWNGTGAIKRIEVNEKNLIEFVASARKTSFLLPSYKLRPRYTIANVTWS</sequence>
<dbReference type="AlphaFoldDB" id="A0AA85JIY6"/>
<reference evidence="6" key="1">
    <citation type="submission" date="2022-06" db="EMBL/GenBank/DDBJ databases">
        <authorList>
            <person name="Berger JAMES D."/>
            <person name="Berger JAMES D."/>
        </authorList>
    </citation>
    <scope>NUCLEOTIDE SEQUENCE [LARGE SCALE GENOMIC DNA]</scope>
</reference>
<comment type="similarity">
    <text evidence="3">Belongs to the glycosyltransferase 23 family.</text>
</comment>
<feature type="domain" description="GT23" evidence="5">
    <location>
        <begin position="198"/>
        <end position="501"/>
    </location>
</feature>
<organism evidence="6 7">
    <name type="scientific">Trichobilharzia regenti</name>
    <name type="common">Nasal bird schistosome</name>
    <dbReference type="NCBI Taxonomy" id="157069"/>
    <lineage>
        <taxon>Eukaryota</taxon>
        <taxon>Metazoa</taxon>
        <taxon>Spiralia</taxon>
        <taxon>Lophotrochozoa</taxon>
        <taxon>Platyhelminthes</taxon>
        <taxon>Trematoda</taxon>
        <taxon>Digenea</taxon>
        <taxon>Strigeidida</taxon>
        <taxon>Schistosomatoidea</taxon>
        <taxon>Schistosomatidae</taxon>
        <taxon>Trichobilharzia</taxon>
    </lineage>
</organism>
<evidence type="ECO:0000256" key="1">
    <source>
        <dbReference type="ARBA" id="ARBA00022676"/>
    </source>
</evidence>
<evidence type="ECO:0000256" key="4">
    <source>
        <dbReference type="SAM" id="Coils"/>
    </source>
</evidence>
<protein>
    <recommendedName>
        <fullName evidence="5">GT23 domain-containing protein</fullName>
    </recommendedName>
</protein>